<organism evidence="2 3">
    <name type="scientific">Pedobacter polaris</name>
    <dbReference type="NCBI Taxonomy" id="2571273"/>
    <lineage>
        <taxon>Bacteria</taxon>
        <taxon>Pseudomonadati</taxon>
        <taxon>Bacteroidota</taxon>
        <taxon>Sphingobacteriia</taxon>
        <taxon>Sphingobacteriales</taxon>
        <taxon>Sphingobacteriaceae</taxon>
        <taxon>Pedobacter</taxon>
    </lineage>
</organism>
<proteinExistence type="predicted"/>
<dbReference type="OrthoDB" id="5526158at2"/>
<keyword evidence="1" id="KW-0732">Signal</keyword>
<sequence length="143" mass="15594">MKKLYFILFILLTGFSACKDDTPNFDTDPNCEDCVEVAKLSKADGQAYLAIKYNEITSIANGVVCTNAANWKIIAIGSKACGGPTGFIAYEKSINEAAFLKKVKDYTAAQVVFNKKWGIFSTCEIPIEPSGVECVDGKVKFIK</sequence>
<comment type="caution">
    <text evidence="2">The sequence shown here is derived from an EMBL/GenBank/DDBJ whole genome shotgun (WGS) entry which is preliminary data.</text>
</comment>
<dbReference type="Proteomes" id="UP000309488">
    <property type="component" value="Unassembled WGS sequence"/>
</dbReference>
<gene>
    <name evidence="2" type="ORF">FA048_03275</name>
</gene>
<feature type="signal peptide" evidence="1">
    <location>
        <begin position="1"/>
        <end position="19"/>
    </location>
</feature>
<evidence type="ECO:0000313" key="3">
    <source>
        <dbReference type="Proteomes" id="UP000309488"/>
    </source>
</evidence>
<dbReference type="EMBL" id="SWBR01000001">
    <property type="protein sequence ID" value="TKC12653.1"/>
    <property type="molecule type" value="Genomic_DNA"/>
</dbReference>
<protein>
    <recommendedName>
        <fullName evidence="4">Lipoprotein</fullName>
    </recommendedName>
</protein>
<evidence type="ECO:0000256" key="1">
    <source>
        <dbReference type="SAM" id="SignalP"/>
    </source>
</evidence>
<evidence type="ECO:0000313" key="2">
    <source>
        <dbReference type="EMBL" id="TKC12653.1"/>
    </source>
</evidence>
<keyword evidence="3" id="KW-1185">Reference proteome</keyword>
<dbReference type="RefSeq" id="WP_136838778.1">
    <property type="nucleotide sequence ID" value="NZ_SWBR01000001.1"/>
</dbReference>
<accession>A0A4U1CV18</accession>
<name>A0A4U1CV18_9SPHI</name>
<evidence type="ECO:0008006" key="4">
    <source>
        <dbReference type="Google" id="ProtNLM"/>
    </source>
</evidence>
<reference evidence="2 3" key="1">
    <citation type="submission" date="2019-04" db="EMBL/GenBank/DDBJ databases">
        <title>Pedobacter sp. RP-3-22 sp. nov., isolated from Arctic soil.</title>
        <authorList>
            <person name="Dahal R.H."/>
            <person name="Kim D.-U."/>
        </authorList>
    </citation>
    <scope>NUCLEOTIDE SEQUENCE [LARGE SCALE GENOMIC DNA]</scope>
    <source>
        <strain evidence="2 3">RP-3-22</strain>
    </source>
</reference>
<feature type="chain" id="PRO_5020668526" description="Lipoprotein" evidence="1">
    <location>
        <begin position="20"/>
        <end position="143"/>
    </location>
</feature>
<dbReference type="AlphaFoldDB" id="A0A4U1CV18"/>
<dbReference type="PROSITE" id="PS51257">
    <property type="entry name" value="PROKAR_LIPOPROTEIN"/>
    <property type="match status" value="1"/>
</dbReference>